<dbReference type="PANTHER" id="PTHR35011:SF10">
    <property type="entry name" value="TRAP TRANSPORTER SMALL PERMEASE PROTEIN"/>
    <property type="match status" value="1"/>
</dbReference>
<feature type="domain" description="Tripartite ATP-independent periplasmic transporters DctQ component" evidence="10">
    <location>
        <begin position="29"/>
        <end position="152"/>
    </location>
</feature>
<dbReference type="AlphaFoldDB" id="A0A8J3H3K9"/>
<comment type="similarity">
    <text evidence="8 9">Belongs to the TRAP transporter small permease family.</text>
</comment>
<dbReference type="GO" id="GO:0005886">
    <property type="term" value="C:plasma membrane"/>
    <property type="evidence" value="ECO:0007669"/>
    <property type="project" value="UniProtKB-SubCell"/>
</dbReference>
<evidence type="ECO:0000313" key="11">
    <source>
        <dbReference type="EMBL" id="GHF72188.1"/>
    </source>
</evidence>
<reference evidence="11" key="1">
    <citation type="journal article" date="2014" name="Int. J. Syst. Evol. Microbiol.">
        <title>Complete genome sequence of Corynebacterium casei LMG S-19264T (=DSM 44701T), isolated from a smear-ripened cheese.</title>
        <authorList>
            <consortium name="US DOE Joint Genome Institute (JGI-PGF)"/>
            <person name="Walter F."/>
            <person name="Albersmeier A."/>
            <person name="Kalinowski J."/>
            <person name="Ruckert C."/>
        </authorList>
    </citation>
    <scope>NUCLEOTIDE SEQUENCE</scope>
    <source>
        <strain evidence="11">KCTC 42650</strain>
    </source>
</reference>
<organism evidence="11 12">
    <name type="scientific">Seohaeicola zhoushanensis</name>
    <dbReference type="NCBI Taxonomy" id="1569283"/>
    <lineage>
        <taxon>Bacteria</taxon>
        <taxon>Pseudomonadati</taxon>
        <taxon>Pseudomonadota</taxon>
        <taxon>Alphaproteobacteria</taxon>
        <taxon>Rhodobacterales</taxon>
        <taxon>Roseobacteraceae</taxon>
        <taxon>Seohaeicola</taxon>
    </lineage>
</organism>
<evidence type="ECO:0000256" key="7">
    <source>
        <dbReference type="ARBA" id="ARBA00023136"/>
    </source>
</evidence>
<dbReference type="Pfam" id="PF04290">
    <property type="entry name" value="DctQ"/>
    <property type="match status" value="1"/>
</dbReference>
<evidence type="ECO:0000256" key="6">
    <source>
        <dbReference type="ARBA" id="ARBA00022989"/>
    </source>
</evidence>
<comment type="subcellular location">
    <subcellularLocation>
        <location evidence="1 9">Cell inner membrane</location>
        <topology evidence="1 9">Multi-pass membrane protein</topology>
    </subcellularLocation>
</comment>
<evidence type="ECO:0000256" key="9">
    <source>
        <dbReference type="RuleBase" id="RU369079"/>
    </source>
</evidence>
<comment type="caution">
    <text evidence="11">The sequence shown here is derived from an EMBL/GenBank/DDBJ whole genome shotgun (WGS) entry which is preliminary data.</text>
</comment>
<comment type="subunit">
    <text evidence="9">The complex comprises the extracytoplasmic solute receptor protein and the two transmembrane proteins.</text>
</comment>
<evidence type="ECO:0000313" key="12">
    <source>
        <dbReference type="Proteomes" id="UP000626220"/>
    </source>
</evidence>
<comment type="function">
    <text evidence="9">Part of the tripartite ATP-independent periplasmic (TRAP) transport system.</text>
</comment>
<feature type="transmembrane region" description="Helical" evidence="9">
    <location>
        <begin position="7"/>
        <end position="33"/>
    </location>
</feature>
<evidence type="ECO:0000256" key="3">
    <source>
        <dbReference type="ARBA" id="ARBA00022475"/>
    </source>
</evidence>
<sequence length="178" mass="18759">MKVLKPVLSLAGFAETGAMLVSALSLFAMMLLTLTDVTTRSLFSAPVYGGAEVTQILLATSVFLAMPSISLRDGHVSVDLFDFLFPERIRSLRDAVISTGVGVALTWPAVVLVHHAQRSMSYNETTLFLQIPVFWILYLIAAGVAASAALLILRGLVLLIDGPDGAVALNDGAGGAQS</sequence>
<keyword evidence="2 9" id="KW-0813">Transport</keyword>
<evidence type="ECO:0000259" key="10">
    <source>
        <dbReference type="Pfam" id="PF04290"/>
    </source>
</evidence>
<evidence type="ECO:0000256" key="5">
    <source>
        <dbReference type="ARBA" id="ARBA00022692"/>
    </source>
</evidence>
<keyword evidence="3" id="KW-1003">Cell membrane</keyword>
<keyword evidence="12" id="KW-1185">Reference proteome</keyword>
<feature type="transmembrane region" description="Helical" evidence="9">
    <location>
        <begin position="53"/>
        <end position="71"/>
    </location>
</feature>
<gene>
    <name evidence="11" type="ORF">GCM10017056_48940</name>
</gene>
<keyword evidence="4 9" id="KW-0997">Cell inner membrane</keyword>
<dbReference type="PANTHER" id="PTHR35011">
    <property type="entry name" value="2,3-DIKETO-L-GULONATE TRAP TRANSPORTER SMALL PERMEASE PROTEIN YIAM"/>
    <property type="match status" value="1"/>
</dbReference>
<dbReference type="GO" id="GO:0015740">
    <property type="term" value="P:C4-dicarboxylate transport"/>
    <property type="evidence" value="ECO:0007669"/>
    <property type="project" value="TreeGrafter"/>
</dbReference>
<keyword evidence="5 9" id="KW-0812">Transmembrane</keyword>
<name>A0A8J3H3K9_9RHOB</name>
<feature type="transmembrane region" description="Helical" evidence="9">
    <location>
        <begin position="133"/>
        <end position="153"/>
    </location>
</feature>
<dbReference type="Proteomes" id="UP000626220">
    <property type="component" value="Unassembled WGS sequence"/>
</dbReference>
<dbReference type="InterPro" id="IPR007387">
    <property type="entry name" value="TRAP_DctQ"/>
</dbReference>
<evidence type="ECO:0000256" key="8">
    <source>
        <dbReference type="ARBA" id="ARBA00038436"/>
    </source>
</evidence>
<dbReference type="InterPro" id="IPR055348">
    <property type="entry name" value="DctQ"/>
</dbReference>
<dbReference type="EMBL" id="BNCJ01000031">
    <property type="protein sequence ID" value="GHF72188.1"/>
    <property type="molecule type" value="Genomic_DNA"/>
</dbReference>
<accession>A0A8J3H3K9</accession>
<proteinExistence type="inferred from homology"/>
<feature type="transmembrane region" description="Helical" evidence="9">
    <location>
        <begin position="92"/>
        <end position="113"/>
    </location>
</feature>
<protein>
    <recommendedName>
        <fullName evidence="9">TRAP transporter small permease protein</fullName>
    </recommendedName>
</protein>
<evidence type="ECO:0000256" key="1">
    <source>
        <dbReference type="ARBA" id="ARBA00004429"/>
    </source>
</evidence>
<evidence type="ECO:0000256" key="2">
    <source>
        <dbReference type="ARBA" id="ARBA00022448"/>
    </source>
</evidence>
<dbReference type="RefSeq" id="WP_189682759.1">
    <property type="nucleotide sequence ID" value="NZ_BNCJ01000031.1"/>
</dbReference>
<dbReference type="GO" id="GO:0022857">
    <property type="term" value="F:transmembrane transporter activity"/>
    <property type="evidence" value="ECO:0007669"/>
    <property type="project" value="UniProtKB-UniRule"/>
</dbReference>
<keyword evidence="6 9" id="KW-1133">Transmembrane helix</keyword>
<evidence type="ECO:0000256" key="4">
    <source>
        <dbReference type="ARBA" id="ARBA00022519"/>
    </source>
</evidence>
<reference evidence="11" key="2">
    <citation type="submission" date="2020-09" db="EMBL/GenBank/DDBJ databases">
        <authorList>
            <person name="Sun Q."/>
            <person name="Kim S."/>
        </authorList>
    </citation>
    <scope>NUCLEOTIDE SEQUENCE</scope>
    <source>
        <strain evidence="11">KCTC 42650</strain>
    </source>
</reference>
<keyword evidence="7 9" id="KW-0472">Membrane</keyword>